<reference evidence="3" key="1">
    <citation type="submission" date="2021-01" db="EMBL/GenBank/DDBJ databases">
        <authorList>
            <person name="Corre E."/>
            <person name="Pelletier E."/>
            <person name="Niang G."/>
            <person name="Scheremetjew M."/>
            <person name="Finn R."/>
            <person name="Kale V."/>
            <person name="Holt S."/>
            <person name="Cochrane G."/>
            <person name="Meng A."/>
            <person name="Brown T."/>
            <person name="Cohen L."/>
        </authorList>
    </citation>
    <scope>NUCLEOTIDE SEQUENCE</scope>
    <source>
        <strain evidence="3">RCC1871</strain>
    </source>
</reference>
<feature type="region of interest" description="Disordered" evidence="1">
    <location>
        <begin position="243"/>
        <end position="278"/>
    </location>
</feature>
<sequence>MRARGALLAALLVLAIAVTARAQQTRRGLLDQSDAILTLQRSTHHCGRRTQEALLQMAAMAILRPGQRVSLLELVQNDEVKDALLEMDLACVAKTYAFREVMRDVITPLVVAPGLEGILDAQNASSLLIQFYDLGCSTGQLLGVAPKLAREISQLRRDGRYVQESQLLYQFYQIKYEYGAEEVGFTQRTADGHQAVSVCLAGDPMKSILSARECQDEYGGGKCHRGPRSQDPLTLPYSALYVPRKKPARAEEAEEGRSSSSRRRSGSSSSSSRRYDSTYLERTLNSNFFQLP</sequence>
<feature type="compositionally biased region" description="Basic and acidic residues" evidence="1">
    <location>
        <begin position="248"/>
        <end position="257"/>
    </location>
</feature>
<dbReference type="EMBL" id="HBHZ01000564">
    <property type="protein sequence ID" value="CAE0187391.1"/>
    <property type="molecule type" value="Transcribed_RNA"/>
</dbReference>
<keyword evidence="2" id="KW-0732">Signal</keyword>
<name>A0A7S3C6A4_9CHLO</name>
<feature type="signal peptide" evidence="2">
    <location>
        <begin position="1"/>
        <end position="22"/>
    </location>
</feature>
<organism evidence="3">
    <name type="scientific">Chloropicon roscoffensis</name>
    <dbReference type="NCBI Taxonomy" id="1461544"/>
    <lineage>
        <taxon>Eukaryota</taxon>
        <taxon>Viridiplantae</taxon>
        <taxon>Chlorophyta</taxon>
        <taxon>Chloropicophyceae</taxon>
        <taxon>Chloropicales</taxon>
        <taxon>Chloropicaceae</taxon>
        <taxon>Chloropicon</taxon>
    </lineage>
</organism>
<evidence type="ECO:0000256" key="1">
    <source>
        <dbReference type="SAM" id="MobiDB-lite"/>
    </source>
</evidence>
<protein>
    <submittedName>
        <fullName evidence="3">Uncharacterized protein</fullName>
    </submittedName>
</protein>
<proteinExistence type="predicted"/>
<feature type="chain" id="PRO_5030806550" evidence="2">
    <location>
        <begin position="23"/>
        <end position="292"/>
    </location>
</feature>
<evidence type="ECO:0000313" key="3">
    <source>
        <dbReference type="EMBL" id="CAE0187391.1"/>
    </source>
</evidence>
<evidence type="ECO:0000256" key="2">
    <source>
        <dbReference type="SAM" id="SignalP"/>
    </source>
</evidence>
<gene>
    <name evidence="3" type="ORF">CROS1456_LOCUS457</name>
</gene>
<accession>A0A7S3C6A4</accession>
<dbReference type="AlphaFoldDB" id="A0A7S3C6A4"/>